<dbReference type="Proteomes" id="UP000580051">
    <property type="component" value="Unassembled WGS sequence"/>
</dbReference>
<dbReference type="EMBL" id="BLSB01000004">
    <property type="protein sequence ID" value="GFP34365.1"/>
    <property type="molecule type" value="Genomic_DNA"/>
</dbReference>
<dbReference type="Proteomes" id="UP000576480">
    <property type="component" value="Unassembled WGS sequence"/>
</dbReference>
<evidence type="ECO:0000259" key="2">
    <source>
        <dbReference type="Pfam" id="PF07811"/>
    </source>
</evidence>
<evidence type="ECO:0000256" key="1">
    <source>
        <dbReference type="SAM" id="Phobius"/>
    </source>
</evidence>
<feature type="transmembrane region" description="Helical" evidence="1">
    <location>
        <begin position="24"/>
        <end position="46"/>
    </location>
</feature>
<evidence type="ECO:0000313" key="3">
    <source>
        <dbReference type="EMBL" id="GFP21910.1"/>
    </source>
</evidence>
<dbReference type="EMBL" id="BLRV01000136">
    <property type="protein sequence ID" value="GFP21910.1"/>
    <property type="molecule type" value="Genomic_DNA"/>
</dbReference>
<dbReference type="InterPro" id="IPR012495">
    <property type="entry name" value="TadE-like_dom"/>
</dbReference>
<keyword evidence="1" id="KW-1133">Transmembrane helix</keyword>
<gene>
    <name evidence="3" type="ORF">HKBW3S06_01136</name>
    <name evidence="4" type="ORF">HKBW3S25_00690</name>
    <name evidence="5" type="ORF">HKBW3S43_00159</name>
</gene>
<evidence type="ECO:0000313" key="8">
    <source>
        <dbReference type="Proteomes" id="UP000580051"/>
    </source>
</evidence>
<evidence type="ECO:0000313" key="6">
    <source>
        <dbReference type="Proteomes" id="UP000543224"/>
    </source>
</evidence>
<accession>A0A6V8PNZ8</accession>
<reference evidence="6 7" key="1">
    <citation type="journal article" date="2020" name="Front. Microbiol.">
        <title>Single-cell genomics of novel Actinobacteria with the Wood-Ljungdahl pathway discovered in a serpentinizing system.</title>
        <authorList>
            <person name="Merino N."/>
            <person name="Kawai M."/>
            <person name="Boyd E.S."/>
            <person name="Colman D.R."/>
            <person name="McGlynn S.E."/>
            <person name="Nealson K.H."/>
            <person name="Kurokawa K."/>
            <person name="Hongoh Y."/>
        </authorList>
    </citation>
    <scope>NUCLEOTIDE SEQUENCE [LARGE SCALE GENOMIC DNA]</scope>
    <source>
        <strain evidence="3 8">S06</strain>
        <strain evidence="4 6">S25</strain>
        <strain evidence="5 7">S43</strain>
    </source>
</reference>
<protein>
    <recommendedName>
        <fullName evidence="2">TadE-like domain-containing protein</fullName>
    </recommendedName>
</protein>
<dbReference type="Pfam" id="PF07811">
    <property type="entry name" value="TadE"/>
    <property type="match status" value="1"/>
</dbReference>
<keyword evidence="1" id="KW-0472">Membrane</keyword>
<proteinExistence type="predicted"/>
<evidence type="ECO:0000313" key="4">
    <source>
        <dbReference type="EMBL" id="GFP25232.1"/>
    </source>
</evidence>
<dbReference type="RefSeq" id="WP_176226984.1">
    <property type="nucleotide sequence ID" value="NZ_BLRU01000027.1"/>
</dbReference>
<name>A0A6V8PNZ8_9ACTN</name>
<dbReference type="Proteomes" id="UP000543224">
    <property type="component" value="Unassembled WGS sequence"/>
</dbReference>
<evidence type="ECO:0000313" key="7">
    <source>
        <dbReference type="Proteomes" id="UP000576480"/>
    </source>
</evidence>
<feature type="domain" description="TadE-like" evidence="2">
    <location>
        <begin position="18"/>
        <end position="60"/>
    </location>
</feature>
<keyword evidence="1" id="KW-0812">Transmembrane</keyword>
<evidence type="ECO:0000313" key="5">
    <source>
        <dbReference type="EMBL" id="GFP34365.1"/>
    </source>
</evidence>
<sequence length="141" mass="15235">MKGTIISSNPCRSKGQKGQSSLEFALVLPLVLLVALVLAQLGILLFSHLILVQAARDGVREGVVTNDNGAIIEKVRNSAALLDQSKLKITISPASSHSRGIGDSLTVSVRYRVSTIFPGLDRILPTFFTIRSSTSMRMEKE</sequence>
<comment type="caution">
    <text evidence="5">The sequence shown here is derived from an EMBL/GenBank/DDBJ whole genome shotgun (WGS) entry which is preliminary data.</text>
</comment>
<organism evidence="5 7">
    <name type="scientific">Candidatus Hakubella thermalkaliphila</name>
    <dbReference type="NCBI Taxonomy" id="2754717"/>
    <lineage>
        <taxon>Bacteria</taxon>
        <taxon>Bacillati</taxon>
        <taxon>Actinomycetota</taxon>
        <taxon>Actinomycetota incertae sedis</taxon>
        <taxon>Candidatus Hakubellales</taxon>
        <taxon>Candidatus Hakubellaceae</taxon>
        <taxon>Candidatus Hakubella</taxon>
    </lineage>
</organism>
<dbReference type="EMBL" id="BLRX01000056">
    <property type="protein sequence ID" value="GFP25232.1"/>
    <property type="molecule type" value="Genomic_DNA"/>
</dbReference>
<dbReference type="AlphaFoldDB" id="A0A6V8PNZ8"/>